<dbReference type="RefSeq" id="WP_276109027.1">
    <property type="nucleotide sequence ID" value="NZ_JARJBB010000005.1"/>
</dbReference>
<evidence type="ECO:0000256" key="2">
    <source>
        <dbReference type="ARBA" id="ARBA00007639"/>
    </source>
</evidence>
<feature type="domain" description="Periplasmic binding protein" evidence="4">
    <location>
        <begin position="48"/>
        <end position="300"/>
    </location>
</feature>
<dbReference type="Proteomes" id="UP001221150">
    <property type="component" value="Unassembled WGS sequence"/>
</dbReference>
<dbReference type="Gene3D" id="3.40.50.2300">
    <property type="match status" value="2"/>
</dbReference>
<sequence>MPVVRTARAAAVCAAVTALTLTGCSRGSQNAASGASPGKASGNKSATLIMSTLNNPFFVSVGNGARSQAAKSGVKLSVQNANNSDSTALNLATTAISKQVGALIIDPVSSTSATASVKQANNANIPVMAFDRKPDSGTLSSFIGYDAIQAGRNAADALAKSLGEKGTIVEIQGLLGTNVAQDRSKGFEEEIATYPKIKTVAKQAADFDRAKALDVMTNILQAHPSIDGVYAANDEMAMGALAALKSRSLAGKVRLVGNDGIADALAAVQDGTMYATNAESPYALGQKVVSLTGNVLGGKKVAAEETLQGKLVTKSNVKAYARYLVGIGDSADVPAALR</sequence>
<dbReference type="InterPro" id="IPR028082">
    <property type="entry name" value="Peripla_BP_I"/>
</dbReference>
<dbReference type="PANTHER" id="PTHR46847:SF1">
    <property type="entry name" value="D-ALLOSE-BINDING PERIPLASMIC PROTEIN-RELATED"/>
    <property type="match status" value="1"/>
</dbReference>
<comment type="similarity">
    <text evidence="2">Belongs to the bacterial solute-binding protein 2 family.</text>
</comment>
<protein>
    <submittedName>
        <fullName evidence="5">Substrate-binding domain-containing protein</fullName>
    </submittedName>
</protein>
<gene>
    <name evidence="5" type="ORF">P3H78_12675</name>
</gene>
<evidence type="ECO:0000313" key="6">
    <source>
        <dbReference type="Proteomes" id="UP001221150"/>
    </source>
</evidence>
<keyword evidence="6" id="KW-1185">Reference proteome</keyword>
<evidence type="ECO:0000256" key="3">
    <source>
        <dbReference type="ARBA" id="ARBA00022729"/>
    </source>
</evidence>
<evidence type="ECO:0000313" key="5">
    <source>
        <dbReference type="EMBL" id="MDF3299473.1"/>
    </source>
</evidence>
<keyword evidence="3" id="KW-0732">Signal</keyword>
<dbReference type="InterPro" id="IPR025997">
    <property type="entry name" value="SBP_2_dom"/>
</dbReference>
<dbReference type="SUPFAM" id="SSF53822">
    <property type="entry name" value="Periplasmic binding protein-like I"/>
    <property type="match status" value="1"/>
</dbReference>
<comment type="caution">
    <text evidence="5">The sequence shown here is derived from an EMBL/GenBank/DDBJ whole genome shotgun (WGS) entry which is preliminary data.</text>
</comment>
<name>A0ABT6A494_9ACTN</name>
<reference evidence="5 6" key="1">
    <citation type="submission" date="2023-03" db="EMBL/GenBank/DDBJ databases">
        <title>Draft genome sequence of Streptomyces sp. K1PA1 isolated from peat swamp forest in Thailand.</title>
        <authorList>
            <person name="Klaysubun C."/>
            <person name="Duangmal K."/>
        </authorList>
    </citation>
    <scope>NUCLEOTIDE SEQUENCE [LARGE SCALE GENOMIC DNA]</scope>
    <source>
        <strain evidence="5 6">K1PA1</strain>
    </source>
</reference>
<dbReference type="EMBL" id="JARJBB010000005">
    <property type="protein sequence ID" value="MDF3299473.1"/>
    <property type="molecule type" value="Genomic_DNA"/>
</dbReference>
<evidence type="ECO:0000256" key="1">
    <source>
        <dbReference type="ARBA" id="ARBA00004196"/>
    </source>
</evidence>
<proteinExistence type="inferred from homology"/>
<comment type="subcellular location">
    <subcellularLocation>
        <location evidence="1">Cell envelope</location>
    </subcellularLocation>
</comment>
<evidence type="ECO:0000259" key="4">
    <source>
        <dbReference type="Pfam" id="PF13407"/>
    </source>
</evidence>
<organism evidence="5 6">
    <name type="scientific">Streptomyces tropicalis</name>
    <dbReference type="NCBI Taxonomy" id="3034234"/>
    <lineage>
        <taxon>Bacteria</taxon>
        <taxon>Bacillati</taxon>
        <taxon>Actinomycetota</taxon>
        <taxon>Actinomycetes</taxon>
        <taxon>Kitasatosporales</taxon>
        <taxon>Streptomycetaceae</taxon>
        <taxon>Streptomyces</taxon>
    </lineage>
</organism>
<accession>A0ABT6A494</accession>
<dbReference type="PANTHER" id="PTHR46847">
    <property type="entry name" value="D-ALLOSE-BINDING PERIPLASMIC PROTEIN-RELATED"/>
    <property type="match status" value="1"/>
</dbReference>
<dbReference type="Pfam" id="PF13407">
    <property type="entry name" value="Peripla_BP_4"/>
    <property type="match status" value="1"/>
</dbReference>
<dbReference type="PROSITE" id="PS51257">
    <property type="entry name" value="PROKAR_LIPOPROTEIN"/>
    <property type="match status" value="1"/>
</dbReference>